<evidence type="ECO:0000256" key="1">
    <source>
        <dbReference type="SAM" id="Coils"/>
    </source>
</evidence>
<organism evidence="2 3">
    <name type="scientific">Mycena chlorophos</name>
    <name type="common">Agaric fungus</name>
    <name type="synonym">Agaricus chlorophos</name>
    <dbReference type="NCBI Taxonomy" id="658473"/>
    <lineage>
        <taxon>Eukaryota</taxon>
        <taxon>Fungi</taxon>
        <taxon>Dikarya</taxon>
        <taxon>Basidiomycota</taxon>
        <taxon>Agaricomycotina</taxon>
        <taxon>Agaricomycetes</taxon>
        <taxon>Agaricomycetidae</taxon>
        <taxon>Agaricales</taxon>
        <taxon>Marasmiineae</taxon>
        <taxon>Mycenaceae</taxon>
        <taxon>Mycena</taxon>
    </lineage>
</organism>
<dbReference type="Gene3D" id="1.10.287.1490">
    <property type="match status" value="1"/>
</dbReference>
<gene>
    <name evidence="2" type="ORF">MCHLO_11117</name>
</gene>
<evidence type="ECO:0000313" key="2">
    <source>
        <dbReference type="EMBL" id="GAT54249.1"/>
    </source>
</evidence>
<dbReference type="Proteomes" id="UP000815677">
    <property type="component" value="Unassembled WGS sequence"/>
</dbReference>
<keyword evidence="3" id="KW-1185">Reference proteome</keyword>
<name>A0ABQ0LUC1_MYCCL</name>
<evidence type="ECO:0000313" key="3">
    <source>
        <dbReference type="Proteomes" id="UP000815677"/>
    </source>
</evidence>
<proteinExistence type="predicted"/>
<reference evidence="2" key="1">
    <citation type="submission" date="2014-09" db="EMBL/GenBank/DDBJ databases">
        <title>Genome sequence of the luminous mushroom Mycena chlorophos for searching fungal bioluminescence genes.</title>
        <authorList>
            <person name="Tanaka Y."/>
            <person name="Kasuga D."/>
            <person name="Oba Y."/>
            <person name="Hase S."/>
            <person name="Sato K."/>
            <person name="Oba Y."/>
            <person name="Sakakibara Y."/>
        </authorList>
    </citation>
    <scope>NUCLEOTIDE SEQUENCE</scope>
</reference>
<protein>
    <submittedName>
        <fullName evidence="2">Uncharacterized protein</fullName>
    </submittedName>
</protein>
<feature type="coiled-coil region" evidence="1">
    <location>
        <begin position="94"/>
        <end position="121"/>
    </location>
</feature>
<feature type="coiled-coil region" evidence="1">
    <location>
        <begin position="38"/>
        <end position="65"/>
    </location>
</feature>
<keyword evidence="1" id="KW-0175">Coiled coil</keyword>
<accession>A0ABQ0LUC1</accession>
<dbReference type="EMBL" id="DF848555">
    <property type="protein sequence ID" value="GAT54249.1"/>
    <property type="molecule type" value="Genomic_DNA"/>
</dbReference>
<sequence length="206" mass="22893">MCHELQTKYERLVRVAGGHTHDASSALGALQDRNARRLADAEAELARLRLVVDTLEKQVSDHEETCLTMAAELHESRAAMQHAQAHLEGTQHVAGLISDERDALLQEIKMLKEENHRLGERVIERNEWIYGCGQEATNRAQAAAEFRHEGGGVYRTVRRKVKCVANRTARKSAAAGAASGSGTIVFLLCWFEKVTAFTSSREEEQS</sequence>